<evidence type="ECO:0000313" key="9">
    <source>
        <dbReference type="EMBL" id="MBB1242699.1"/>
    </source>
</evidence>
<dbReference type="InterPro" id="IPR002550">
    <property type="entry name" value="CNNM"/>
</dbReference>
<evidence type="ECO:0000256" key="1">
    <source>
        <dbReference type="ARBA" id="ARBA00004651"/>
    </source>
</evidence>
<feature type="compositionally biased region" description="Gly residues" evidence="5">
    <location>
        <begin position="354"/>
        <end position="373"/>
    </location>
</feature>
<feature type="transmembrane region" description="Helical" evidence="6">
    <location>
        <begin position="56"/>
        <end position="77"/>
    </location>
</feature>
<feature type="transmembrane region" description="Helical" evidence="6">
    <location>
        <begin position="89"/>
        <end position="118"/>
    </location>
</feature>
<keyword evidence="4 6" id="KW-0472">Membrane</keyword>
<feature type="domain" description="CBS" evidence="7">
    <location>
        <begin position="293"/>
        <end position="349"/>
    </location>
</feature>
<dbReference type="PROSITE" id="PS51371">
    <property type="entry name" value="CBS"/>
    <property type="match status" value="2"/>
</dbReference>
<feature type="region of interest" description="Disordered" evidence="5">
    <location>
        <begin position="350"/>
        <end position="373"/>
    </location>
</feature>
<proteinExistence type="predicted"/>
<protein>
    <submittedName>
        <fullName evidence="9">HlyC/CorC family transporter</fullName>
    </submittedName>
</protein>
<dbReference type="InterPro" id="IPR046342">
    <property type="entry name" value="CBS_dom_sf"/>
</dbReference>
<evidence type="ECO:0000256" key="6">
    <source>
        <dbReference type="SAM" id="Phobius"/>
    </source>
</evidence>
<feature type="domain" description="CBS" evidence="7">
    <location>
        <begin position="221"/>
        <end position="287"/>
    </location>
</feature>
<keyword evidence="10" id="KW-1185">Reference proteome</keyword>
<evidence type="ECO:0000313" key="10">
    <source>
        <dbReference type="Proteomes" id="UP000766698"/>
    </source>
</evidence>
<gene>
    <name evidence="9" type="ORF">GL263_03795</name>
</gene>
<dbReference type="EMBL" id="WMLF01000031">
    <property type="protein sequence ID" value="MBB1242699.1"/>
    <property type="molecule type" value="Genomic_DNA"/>
</dbReference>
<comment type="caution">
    <text evidence="9">The sequence shown here is derived from an EMBL/GenBank/DDBJ whole genome shotgun (WGS) entry which is preliminary data.</text>
</comment>
<dbReference type="PROSITE" id="PS51846">
    <property type="entry name" value="CNNM"/>
    <property type="match status" value="1"/>
</dbReference>
<dbReference type="PANTHER" id="PTHR43099:SF5">
    <property type="entry name" value="HLYC_CORC FAMILY TRANSPORTER"/>
    <property type="match status" value="1"/>
</dbReference>
<dbReference type="Pfam" id="PF00571">
    <property type="entry name" value="CBS"/>
    <property type="match status" value="1"/>
</dbReference>
<evidence type="ECO:0000259" key="7">
    <source>
        <dbReference type="PROSITE" id="PS51371"/>
    </source>
</evidence>
<keyword evidence="4 6" id="KW-0812">Transmembrane</keyword>
<evidence type="ECO:0000256" key="5">
    <source>
        <dbReference type="SAM" id="MobiDB-lite"/>
    </source>
</evidence>
<evidence type="ECO:0000256" key="3">
    <source>
        <dbReference type="PROSITE-ProRule" id="PRU00703"/>
    </source>
</evidence>
<reference evidence="10" key="1">
    <citation type="journal article" date="2020" name="Syst. Appl. Microbiol.">
        <title>Streptomyces alkaliterrae sp. nov., isolated from an alkaline soil, and emended descriptions of Streptomyces alkaliphilus, Streptomyces calidiresistens and Streptomyces durbertensis.</title>
        <authorList>
            <person name="Swiecimska M."/>
            <person name="Golinska P."/>
            <person name="Nouioui I."/>
            <person name="Wypij M."/>
            <person name="Rai M."/>
            <person name="Sangal V."/>
            <person name="Goodfellow M."/>
        </authorList>
    </citation>
    <scope>NUCLEOTIDE SEQUENCE [LARGE SCALE GENOMIC DNA]</scope>
    <source>
        <strain evidence="10">DSM 104538</strain>
    </source>
</reference>
<organism evidence="9 10">
    <name type="scientific">Streptomyces durbertensis</name>
    <dbReference type="NCBI Taxonomy" id="2448886"/>
    <lineage>
        <taxon>Bacteria</taxon>
        <taxon>Bacillati</taxon>
        <taxon>Actinomycetota</taxon>
        <taxon>Actinomycetes</taxon>
        <taxon>Kitasatosporales</taxon>
        <taxon>Streptomycetaceae</taxon>
        <taxon>Streptomyces</taxon>
    </lineage>
</organism>
<evidence type="ECO:0000259" key="8">
    <source>
        <dbReference type="PROSITE" id="PS51846"/>
    </source>
</evidence>
<sequence>MSPLTAFALTVLLLAGSGFFVAAEFALVAARRHRVEQAVADGRRGARSALAGMRELSLMLAGAQLGITVCTLGLGGISKPAISARLDPLLVSLGLPTSLSYVVAFLVAMLVVVFLHMVVGEMAPKSWAIAHPERSAMLLAPAFRAVTTVVRPLILLLNRVSNALVRLCRVTPREELTSVHNREQLTQLVKESQRLGLISRDDSALLTRSLTEPQTPVGRLMVPAARIAAVPASADVEEVLATAARHDLTRLLVVGDGDAPGGGAPTTVLGSVHVRDAMVARHRGRAAARAATLARPVPELRAADTAADAIEQLRQRRASLAVIRDADGALAGLISLDDLMVRLTGPLATAGPAGPAGSGGAAGTAGTVGAGPA</sequence>
<comment type="subcellular location">
    <subcellularLocation>
        <location evidence="1">Cell membrane</location>
        <topology evidence="1">Multi-pass membrane protein</topology>
    </subcellularLocation>
</comment>
<dbReference type="Pfam" id="PF01595">
    <property type="entry name" value="CNNM"/>
    <property type="match status" value="1"/>
</dbReference>
<dbReference type="InterPro" id="IPR000644">
    <property type="entry name" value="CBS_dom"/>
</dbReference>
<dbReference type="PANTHER" id="PTHR43099">
    <property type="entry name" value="UPF0053 PROTEIN YRKA"/>
    <property type="match status" value="1"/>
</dbReference>
<dbReference type="RefSeq" id="WP_182854119.1">
    <property type="nucleotide sequence ID" value="NZ_WMLF01000031.1"/>
</dbReference>
<dbReference type="SUPFAM" id="SSF54631">
    <property type="entry name" value="CBS-domain pair"/>
    <property type="match status" value="1"/>
</dbReference>
<evidence type="ECO:0000256" key="2">
    <source>
        <dbReference type="ARBA" id="ARBA00022475"/>
    </source>
</evidence>
<keyword evidence="3" id="KW-0129">CBS domain</keyword>
<keyword evidence="4 6" id="KW-1133">Transmembrane helix</keyword>
<evidence type="ECO:0000256" key="4">
    <source>
        <dbReference type="PROSITE-ProRule" id="PRU01193"/>
    </source>
</evidence>
<dbReference type="Proteomes" id="UP000766698">
    <property type="component" value="Unassembled WGS sequence"/>
</dbReference>
<accession>A0ABR6EDX4</accession>
<dbReference type="Gene3D" id="3.10.580.10">
    <property type="entry name" value="CBS-domain"/>
    <property type="match status" value="1"/>
</dbReference>
<feature type="domain" description="CNNM transmembrane" evidence="8">
    <location>
        <begin position="1"/>
        <end position="202"/>
    </location>
</feature>
<dbReference type="InterPro" id="IPR051676">
    <property type="entry name" value="UPF0053_domain"/>
</dbReference>
<keyword evidence="2" id="KW-1003">Cell membrane</keyword>
<name>A0ABR6EDX4_9ACTN</name>